<keyword evidence="2" id="KW-1185">Reference proteome</keyword>
<reference evidence="1" key="1">
    <citation type="journal article" date="2020" name="Stud. Mycol.">
        <title>101 Dothideomycetes genomes: a test case for predicting lifestyles and emergence of pathogens.</title>
        <authorList>
            <person name="Haridas S."/>
            <person name="Albert R."/>
            <person name="Binder M."/>
            <person name="Bloem J."/>
            <person name="Labutti K."/>
            <person name="Salamov A."/>
            <person name="Andreopoulos B."/>
            <person name="Baker S."/>
            <person name="Barry K."/>
            <person name="Bills G."/>
            <person name="Bluhm B."/>
            <person name="Cannon C."/>
            <person name="Castanera R."/>
            <person name="Culley D."/>
            <person name="Daum C."/>
            <person name="Ezra D."/>
            <person name="Gonzalez J."/>
            <person name="Henrissat B."/>
            <person name="Kuo A."/>
            <person name="Liang C."/>
            <person name="Lipzen A."/>
            <person name="Lutzoni F."/>
            <person name="Magnuson J."/>
            <person name="Mondo S."/>
            <person name="Nolan M."/>
            <person name="Ohm R."/>
            <person name="Pangilinan J."/>
            <person name="Park H.-J."/>
            <person name="Ramirez L."/>
            <person name="Alfaro M."/>
            <person name="Sun H."/>
            <person name="Tritt A."/>
            <person name="Yoshinaga Y."/>
            <person name="Zwiers L.-H."/>
            <person name="Turgeon B."/>
            <person name="Goodwin S."/>
            <person name="Spatafora J."/>
            <person name="Crous P."/>
            <person name="Grigoriev I."/>
        </authorList>
    </citation>
    <scope>NUCLEOTIDE SEQUENCE</scope>
    <source>
        <strain evidence="1">CBS 525.71</strain>
    </source>
</reference>
<name>A0ACB6SHF3_9PLEO</name>
<sequence length="113" mass="12553">MHLTSLDLCPFVLYTPNALLVLLVLRSACEGCGGWTRYGYPRFSKVKTTTRQSLLSPGRWLFDEESGSTLLIVGRCEVTVTLGDPHNHVKTSRKLLGPGFIRLAMRLSCSDQP</sequence>
<evidence type="ECO:0000313" key="1">
    <source>
        <dbReference type="EMBL" id="KAF2633596.1"/>
    </source>
</evidence>
<proteinExistence type="predicted"/>
<dbReference type="EMBL" id="MU006701">
    <property type="protein sequence ID" value="KAF2633596.1"/>
    <property type="molecule type" value="Genomic_DNA"/>
</dbReference>
<evidence type="ECO:0000313" key="2">
    <source>
        <dbReference type="Proteomes" id="UP000799754"/>
    </source>
</evidence>
<dbReference type="Proteomes" id="UP000799754">
    <property type="component" value="Unassembled WGS sequence"/>
</dbReference>
<protein>
    <submittedName>
        <fullName evidence="1">Uncharacterized protein</fullName>
    </submittedName>
</protein>
<accession>A0ACB6SHF3</accession>
<gene>
    <name evidence="1" type="ORF">BU25DRAFT_9015</name>
</gene>
<organism evidence="1 2">
    <name type="scientific">Macroventuria anomochaeta</name>
    <dbReference type="NCBI Taxonomy" id="301207"/>
    <lineage>
        <taxon>Eukaryota</taxon>
        <taxon>Fungi</taxon>
        <taxon>Dikarya</taxon>
        <taxon>Ascomycota</taxon>
        <taxon>Pezizomycotina</taxon>
        <taxon>Dothideomycetes</taxon>
        <taxon>Pleosporomycetidae</taxon>
        <taxon>Pleosporales</taxon>
        <taxon>Pleosporineae</taxon>
        <taxon>Didymellaceae</taxon>
        <taxon>Macroventuria</taxon>
    </lineage>
</organism>
<comment type="caution">
    <text evidence="1">The sequence shown here is derived from an EMBL/GenBank/DDBJ whole genome shotgun (WGS) entry which is preliminary data.</text>
</comment>